<evidence type="ECO:0000256" key="1">
    <source>
        <dbReference type="ARBA" id="ARBA00022741"/>
    </source>
</evidence>
<dbReference type="InterPro" id="IPR050625">
    <property type="entry name" value="ParA/MinD_ATPase"/>
</dbReference>
<dbReference type="Pfam" id="PF13614">
    <property type="entry name" value="AAA_31"/>
    <property type="match status" value="1"/>
</dbReference>
<evidence type="ECO:0000256" key="2">
    <source>
        <dbReference type="ARBA" id="ARBA00022840"/>
    </source>
</evidence>
<dbReference type="SUPFAM" id="SSF52540">
    <property type="entry name" value="P-loop containing nucleoside triphosphate hydrolases"/>
    <property type="match status" value="1"/>
</dbReference>
<organism evidence="4 5">
    <name type="scientific">Butyrivibrio fibrisolvens</name>
    <dbReference type="NCBI Taxonomy" id="831"/>
    <lineage>
        <taxon>Bacteria</taxon>
        <taxon>Bacillati</taxon>
        <taxon>Bacillota</taxon>
        <taxon>Clostridia</taxon>
        <taxon>Lachnospirales</taxon>
        <taxon>Lachnospiraceae</taxon>
        <taxon>Butyrivibrio</taxon>
    </lineage>
</organism>
<evidence type="ECO:0000259" key="3">
    <source>
        <dbReference type="Pfam" id="PF13614"/>
    </source>
</evidence>
<dbReference type="AlphaFoldDB" id="A0A317G013"/>
<dbReference type="GO" id="GO:0051782">
    <property type="term" value="P:negative regulation of cell division"/>
    <property type="evidence" value="ECO:0007669"/>
    <property type="project" value="TreeGrafter"/>
</dbReference>
<protein>
    <recommendedName>
        <fullName evidence="3">AAA domain-containing protein</fullName>
    </recommendedName>
</protein>
<dbReference type="PANTHER" id="PTHR43384:SF6">
    <property type="entry name" value="SEPTUM SITE-DETERMINING PROTEIN MIND HOMOLOG, CHLOROPLASTIC"/>
    <property type="match status" value="1"/>
</dbReference>
<dbReference type="GO" id="GO:0009898">
    <property type="term" value="C:cytoplasmic side of plasma membrane"/>
    <property type="evidence" value="ECO:0007669"/>
    <property type="project" value="TreeGrafter"/>
</dbReference>
<proteinExistence type="predicted"/>
<keyword evidence="2" id="KW-0067">ATP-binding</keyword>
<feature type="domain" description="AAA" evidence="3">
    <location>
        <begin position="122"/>
        <end position="283"/>
    </location>
</feature>
<dbReference type="Gene3D" id="3.40.50.300">
    <property type="entry name" value="P-loop containing nucleotide triphosphate hydrolases"/>
    <property type="match status" value="1"/>
</dbReference>
<dbReference type="GO" id="GO:0005524">
    <property type="term" value="F:ATP binding"/>
    <property type="evidence" value="ECO:0007669"/>
    <property type="project" value="UniProtKB-KW"/>
</dbReference>
<dbReference type="GO" id="GO:0016887">
    <property type="term" value="F:ATP hydrolysis activity"/>
    <property type="evidence" value="ECO:0007669"/>
    <property type="project" value="TreeGrafter"/>
</dbReference>
<evidence type="ECO:0000313" key="4">
    <source>
        <dbReference type="EMBL" id="PWT26656.1"/>
    </source>
</evidence>
<dbReference type="Gene3D" id="3.40.50.10850">
    <property type="entry name" value="Ntrc-like two-domain protein"/>
    <property type="match status" value="1"/>
</dbReference>
<keyword evidence="5" id="KW-1185">Reference proteome</keyword>
<dbReference type="EMBL" id="NXNG01000001">
    <property type="protein sequence ID" value="PWT26656.1"/>
    <property type="molecule type" value="Genomic_DNA"/>
</dbReference>
<dbReference type="InterPro" id="IPR027417">
    <property type="entry name" value="P-loop_NTPase"/>
</dbReference>
<evidence type="ECO:0000313" key="5">
    <source>
        <dbReference type="Proteomes" id="UP000245488"/>
    </source>
</evidence>
<sequence>MRLIMKHNIVLIVCMDQEYISSVEYDLASVLGMDYVLETIDDTAYLEEYLKSSHRIDTLIIDEELAGEFCQKQNPAHVYQLSEGDESSGKINKYAGSQGIVQALGDMYLLKDTNEQAHLTHLINVVSVSGGAGKTVTALGTAYWLSSQGYKALYVDAEDFQTYDQILGCSTGDEACDRKLASAMRDCSKESIESIIKADFLDYIRPFHGIPASYGIEISRYYELVNILLESSDYDYIVLEHGAGVISGAIMRQILAGDRLIIAATQSANSRKRLTRFLENIGQYSGQSFIVCGRYIKDRPDYLQDPVIDDDIPIAEYIPEADKELTMKDIFERKLLRDTAEAVV</sequence>
<keyword evidence="1" id="KW-0547">Nucleotide-binding</keyword>
<accession>A0A317G013</accession>
<gene>
    <name evidence="4" type="ORF">CPT75_05695</name>
</gene>
<dbReference type="Proteomes" id="UP000245488">
    <property type="component" value="Chromosome"/>
</dbReference>
<dbReference type="InterPro" id="IPR025669">
    <property type="entry name" value="AAA_dom"/>
</dbReference>
<dbReference type="GO" id="GO:0005829">
    <property type="term" value="C:cytosol"/>
    <property type="evidence" value="ECO:0007669"/>
    <property type="project" value="TreeGrafter"/>
</dbReference>
<name>A0A317G013_BUTFI</name>
<dbReference type="PANTHER" id="PTHR43384">
    <property type="entry name" value="SEPTUM SITE-DETERMINING PROTEIN MIND HOMOLOG, CHLOROPLASTIC-RELATED"/>
    <property type="match status" value="1"/>
</dbReference>
<comment type="caution">
    <text evidence="4">The sequence shown here is derived from an EMBL/GenBank/DDBJ whole genome shotgun (WGS) entry which is preliminary data.</text>
</comment>
<reference evidence="4 5" key="1">
    <citation type="submission" date="2017-09" db="EMBL/GenBank/DDBJ databases">
        <title>High-quality draft genome sequence of Butyrivibrio fibrisolvens INBov1, isolated from cow rumen.</title>
        <authorList>
            <person name="Rodriguez Hernaez J."/>
            <person name="Rivarola M."/>
            <person name="Paniego N."/>
            <person name="Cravero S."/>
            <person name="Ceron Cucchi M."/>
            <person name="Martinez M.C."/>
        </authorList>
    </citation>
    <scope>NUCLEOTIDE SEQUENCE [LARGE SCALE GENOMIC DNA]</scope>
    <source>
        <strain evidence="4 5">INBov1</strain>
    </source>
</reference>